<name>D3AZK5_HETP5</name>
<dbReference type="InterPro" id="IPR014044">
    <property type="entry name" value="CAP_dom"/>
</dbReference>
<dbReference type="Proteomes" id="UP000001396">
    <property type="component" value="Unassembled WGS sequence"/>
</dbReference>
<dbReference type="Gene3D" id="3.40.33.10">
    <property type="entry name" value="CAP"/>
    <property type="match status" value="1"/>
</dbReference>
<feature type="domain" description="SCP" evidence="1">
    <location>
        <begin position="30"/>
        <end position="143"/>
    </location>
</feature>
<dbReference type="InParanoid" id="D3AZK5"/>
<dbReference type="CDD" id="cd05379">
    <property type="entry name" value="CAP_bacterial"/>
    <property type="match status" value="1"/>
</dbReference>
<dbReference type="Pfam" id="PF00188">
    <property type="entry name" value="CAP"/>
    <property type="match status" value="1"/>
</dbReference>
<evidence type="ECO:0000259" key="1">
    <source>
        <dbReference type="Pfam" id="PF00188"/>
    </source>
</evidence>
<protein>
    <recommendedName>
        <fullName evidence="1">SCP domain-containing protein</fullName>
    </recommendedName>
</protein>
<reference evidence="2 3" key="1">
    <citation type="journal article" date="2011" name="Genome Res.">
        <title>Phylogeny-wide analysis of social amoeba genomes highlights ancient origins for complex intercellular communication.</title>
        <authorList>
            <person name="Heidel A.J."/>
            <person name="Lawal H.M."/>
            <person name="Felder M."/>
            <person name="Schilde C."/>
            <person name="Helps N.R."/>
            <person name="Tunggal B."/>
            <person name="Rivero F."/>
            <person name="John U."/>
            <person name="Schleicher M."/>
            <person name="Eichinger L."/>
            <person name="Platzer M."/>
            <person name="Noegel A.A."/>
            <person name="Schaap P."/>
            <person name="Gloeckner G."/>
        </authorList>
    </citation>
    <scope>NUCLEOTIDE SEQUENCE [LARGE SCALE GENOMIC DNA]</scope>
    <source>
        <strain evidence="3">ATCC 26659 / Pp 5 / PN500</strain>
    </source>
</reference>
<dbReference type="PANTHER" id="PTHR31157:SF1">
    <property type="entry name" value="SCP DOMAIN-CONTAINING PROTEIN"/>
    <property type="match status" value="1"/>
</dbReference>
<dbReference type="InterPro" id="IPR035940">
    <property type="entry name" value="CAP_sf"/>
</dbReference>
<proteinExistence type="predicted"/>
<comment type="caution">
    <text evidence="2">The sequence shown here is derived from an EMBL/GenBank/DDBJ whole genome shotgun (WGS) entry which is preliminary data.</text>
</comment>
<dbReference type="RefSeq" id="XP_020437493.1">
    <property type="nucleotide sequence ID" value="XM_020573376.1"/>
</dbReference>
<dbReference type="SUPFAM" id="SSF55797">
    <property type="entry name" value="PR-1-like"/>
    <property type="match status" value="1"/>
</dbReference>
<dbReference type="GeneID" id="31357912"/>
<dbReference type="PANTHER" id="PTHR31157">
    <property type="entry name" value="SCP DOMAIN-CONTAINING PROTEIN"/>
    <property type="match status" value="1"/>
</dbReference>
<gene>
    <name evidence="2" type="ORF">PPL_02387</name>
</gene>
<dbReference type="OMA" id="INCVAVF"/>
<accession>D3AZK5</accession>
<evidence type="ECO:0000313" key="3">
    <source>
        <dbReference type="Proteomes" id="UP000001396"/>
    </source>
</evidence>
<evidence type="ECO:0000313" key="2">
    <source>
        <dbReference type="EMBL" id="EFA85384.1"/>
    </source>
</evidence>
<sequence>MFKIIVYLFVFITLFGVYGIFGQFNPTVHLTLLNKERSNANLTLLAYSVCLNNAAQAHSNFMSSTRNLTTADPHGGLFQMVDYYGQVDVQNVAQNIGMGYRNDQQLIDTFMKGSQKKNILNPRLTSVGVAVSKDQDGYLYWTQFFANGACYMQN</sequence>
<dbReference type="AlphaFoldDB" id="D3AZK5"/>
<keyword evidence="3" id="KW-1185">Reference proteome</keyword>
<dbReference type="EMBL" id="ADBJ01000008">
    <property type="protein sequence ID" value="EFA85384.1"/>
    <property type="molecule type" value="Genomic_DNA"/>
</dbReference>
<organism evidence="2 3">
    <name type="scientific">Heterostelium pallidum (strain ATCC 26659 / Pp 5 / PN500)</name>
    <name type="common">Cellular slime mold</name>
    <name type="synonym">Polysphondylium pallidum</name>
    <dbReference type="NCBI Taxonomy" id="670386"/>
    <lineage>
        <taxon>Eukaryota</taxon>
        <taxon>Amoebozoa</taxon>
        <taxon>Evosea</taxon>
        <taxon>Eumycetozoa</taxon>
        <taxon>Dictyostelia</taxon>
        <taxon>Acytosteliales</taxon>
        <taxon>Acytosteliaceae</taxon>
        <taxon>Heterostelium</taxon>
    </lineage>
</organism>